<accession>A0A392WCQ0</accession>
<name>A0A392WCQ0_9FABA</name>
<sequence length="42" mass="5023">MLIEELDLLEELWDDAALREASLKQKIEKRHDKKVVKREFGV</sequence>
<proteinExistence type="predicted"/>
<protein>
    <submittedName>
        <fullName evidence="1">Uncharacterized protein</fullName>
    </submittedName>
</protein>
<evidence type="ECO:0000313" key="1">
    <source>
        <dbReference type="EMBL" id="MCI96615.1"/>
    </source>
</evidence>
<dbReference type="EMBL" id="LXQA011419414">
    <property type="protein sequence ID" value="MCI96615.1"/>
    <property type="molecule type" value="Genomic_DNA"/>
</dbReference>
<reference evidence="1 2" key="1">
    <citation type="journal article" date="2018" name="Front. Plant Sci.">
        <title>Red Clover (Trifolium pratense) and Zigzag Clover (T. medium) - A Picture of Genomic Similarities and Differences.</title>
        <authorList>
            <person name="Dluhosova J."/>
            <person name="Istvanek J."/>
            <person name="Nedelnik J."/>
            <person name="Repkova J."/>
        </authorList>
    </citation>
    <scope>NUCLEOTIDE SEQUENCE [LARGE SCALE GENOMIC DNA]</scope>
    <source>
        <strain evidence="2">cv. 10/8</strain>
        <tissue evidence="1">Leaf</tissue>
    </source>
</reference>
<keyword evidence="2" id="KW-1185">Reference proteome</keyword>
<dbReference type="Proteomes" id="UP000265520">
    <property type="component" value="Unassembled WGS sequence"/>
</dbReference>
<dbReference type="AlphaFoldDB" id="A0A392WCQ0"/>
<organism evidence="1 2">
    <name type="scientific">Trifolium medium</name>
    <dbReference type="NCBI Taxonomy" id="97028"/>
    <lineage>
        <taxon>Eukaryota</taxon>
        <taxon>Viridiplantae</taxon>
        <taxon>Streptophyta</taxon>
        <taxon>Embryophyta</taxon>
        <taxon>Tracheophyta</taxon>
        <taxon>Spermatophyta</taxon>
        <taxon>Magnoliopsida</taxon>
        <taxon>eudicotyledons</taxon>
        <taxon>Gunneridae</taxon>
        <taxon>Pentapetalae</taxon>
        <taxon>rosids</taxon>
        <taxon>fabids</taxon>
        <taxon>Fabales</taxon>
        <taxon>Fabaceae</taxon>
        <taxon>Papilionoideae</taxon>
        <taxon>50 kb inversion clade</taxon>
        <taxon>NPAAA clade</taxon>
        <taxon>Hologalegina</taxon>
        <taxon>IRL clade</taxon>
        <taxon>Trifolieae</taxon>
        <taxon>Trifolium</taxon>
    </lineage>
</organism>
<evidence type="ECO:0000313" key="2">
    <source>
        <dbReference type="Proteomes" id="UP000265520"/>
    </source>
</evidence>
<comment type="caution">
    <text evidence="1">The sequence shown here is derived from an EMBL/GenBank/DDBJ whole genome shotgun (WGS) entry which is preliminary data.</text>
</comment>
<feature type="non-terminal residue" evidence="1">
    <location>
        <position position="42"/>
    </location>
</feature>